<sequence length="100" mass="11473">MRSQSSNGIFCYISSELLAGAPEEEHANYLIGFPHPWGNFSSEHPTGIRADVISESNPFCETHLWKNDTENENPRRERVSGPDDDHDPQTRMVWRFKGKI</sequence>
<dbReference type="Proteomes" id="UP000494106">
    <property type="component" value="Unassembled WGS sequence"/>
</dbReference>
<feature type="region of interest" description="Disordered" evidence="1">
    <location>
        <begin position="65"/>
        <end position="90"/>
    </location>
</feature>
<evidence type="ECO:0000313" key="2">
    <source>
        <dbReference type="EMBL" id="CAB3242440.1"/>
    </source>
</evidence>
<keyword evidence="3" id="KW-1185">Reference proteome</keyword>
<comment type="caution">
    <text evidence="2">The sequence shown here is derived from an EMBL/GenBank/DDBJ whole genome shotgun (WGS) entry which is preliminary data.</text>
</comment>
<protein>
    <submittedName>
        <fullName evidence="2">Uncharacterized protein</fullName>
    </submittedName>
</protein>
<dbReference type="EMBL" id="CADEBC010000513">
    <property type="protein sequence ID" value="CAB3242440.1"/>
    <property type="molecule type" value="Genomic_DNA"/>
</dbReference>
<name>A0A8S1AC54_ARCPL</name>
<reference evidence="2 3" key="1">
    <citation type="submission" date="2020-04" db="EMBL/GenBank/DDBJ databases">
        <authorList>
            <person name="Wallbank WR R."/>
            <person name="Pardo Diaz C."/>
            <person name="Kozak K."/>
            <person name="Martin S."/>
            <person name="Jiggins C."/>
            <person name="Moest M."/>
            <person name="Warren A I."/>
            <person name="Byers J.R.P. K."/>
            <person name="Montejo-Kovacevich G."/>
            <person name="Yen C E."/>
        </authorList>
    </citation>
    <scope>NUCLEOTIDE SEQUENCE [LARGE SCALE GENOMIC DNA]</scope>
</reference>
<evidence type="ECO:0000256" key="1">
    <source>
        <dbReference type="SAM" id="MobiDB-lite"/>
    </source>
</evidence>
<accession>A0A8S1AC54</accession>
<dbReference type="AlphaFoldDB" id="A0A8S1AC54"/>
<organism evidence="2 3">
    <name type="scientific">Arctia plantaginis</name>
    <name type="common">Wood tiger moth</name>
    <name type="synonym">Phalaena plantaginis</name>
    <dbReference type="NCBI Taxonomy" id="874455"/>
    <lineage>
        <taxon>Eukaryota</taxon>
        <taxon>Metazoa</taxon>
        <taxon>Ecdysozoa</taxon>
        <taxon>Arthropoda</taxon>
        <taxon>Hexapoda</taxon>
        <taxon>Insecta</taxon>
        <taxon>Pterygota</taxon>
        <taxon>Neoptera</taxon>
        <taxon>Endopterygota</taxon>
        <taxon>Lepidoptera</taxon>
        <taxon>Glossata</taxon>
        <taxon>Ditrysia</taxon>
        <taxon>Noctuoidea</taxon>
        <taxon>Erebidae</taxon>
        <taxon>Arctiinae</taxon>
        <taxon>Arctia</taxon>
    </lineage>
</organism>
<evidence type="ECO:0000313" key="3">
    <source>
        <dbReference type="Proteomes" id="UP000494106"/>
    </source>
</evidence>
<proteinExistence type="predicted"/>
<gene>
    <name evidence="2" type="ORF">APLA_LOCUS9034</name>
</gene>
<dbReference type="OrthoDB" id="7441078at2759"/>
<feature type="compositionally biased region" description="Basic and acidic residues" evidence="1">
    <location>
        <begin position="65"/>
        <end position="89"/>
    </location>
</feature>